<organism evidence="1 2">
    <name type="scientific">Leptospira stimsonii</name>
    <dbReference type="NCBI Taxonomy" id="2202203"/>
    <lineage>
        <taxon>Bacteria</taxon>
        <taxon>Pseudomonadati</taxon>
        <taxon>Spirochaetota</taxon>
        <taxon>Spirochaetia</taxon>
        <taxon>Leptospirales</taxon>
        <taxon>Leptospiraceae</taxon>
        <taxon>Leptospira</taxon>
    </lineage>
</organism>
<name>A0ABY2MW54_9LEPT</name>
<comment type="caution">
    <text evidence="1">The sequence shown here is derived from an EMBL/GenBank/DDBJ whole genome shotgun (WGS) entry which is preliminary data.</text>
</comment>
<reference evidence="2" key="1">
    <citation type="journal article" date="2019" name="PLoS Negl. Trop. Dis.">
        <title>Revisiting the worldwide diversity of Leptospira species in the environment.</title>
        <authorList>
            <person name="Vincent A.T."/>
            <person name="Schiettekatte O."/>
            <person name="Bourhy P."/>
            <person name="Veyrier F.J."/>
            <person name="Picardeau M."/>
        </authorList>
    </citation>
    <scope>NUCLEOTIDE SEQUENCE [LARGE SCALE GENOMIC DNA]</scope>
    <source>
        <strain evidence="2">201702407</strain>
    </source>
</reference>
<evidence type="ECO:0000313" key="2">
    <source>
        <dbReference type="Proteomes" id="UP000297422"/>
    </source>
</evidence>
<dbReference type="Proteomes" id="UP000297422">
    <property type="component" value="Unassembled WGS sequence"/>
</dbReference>
<evidence type="ECO:0000313" key="1">
    <source>
        <dbReference type="EMBL" id="TGM10091.1"/>
    </source>
</evidence>
<gene>
    <name evidence="1" type="ORF">EHQ90_19330</name>
</gene>
<keyword evidence="2" id="KW-1185">Reference proteome</keyword>
<dbReference type="EMBL" id="RQGT01000121">
    <property type="protein sequence ID" value="TGM10091.1"/>
    <property type="molecule type" value="Genomic_DNA"/>
</dbReference>
<accession>A0ABY2MW54</accession>
<proteinExistence type="predicted"/>
<sequence length="64" mass="7400">MTSVDKDIAKKIEQQVTNEIGFLLKSFLVEIRTGELPSRVLIHNYTVEIIKLIETFFPNKFSTD</sequence>
<protein>
    <submittedName>
        <fullName evidence="1">Uncharacterized protein</fullName>
    </submittedName>
</protein>